<keyword evidence="2" id="KW-1185">Reference proteome</keyword>
<proteinExistence type="predicted"/>
<comment type="caution">
    <text evidence="1">The sequence shown here is derived from an EMBL/GenBank/DDBJ whole genome shotgun (WGS) entry which is preliminary data.</text>
</comment>
<protein>
    <submittedName>
        <fullName evidence="1">Uncharacterized protein</fullName>
    </submittedName>
</protein>
<accession>A0ABN7RMQ9</accession>
<evidence type="ECO:0000313" key="1">
    <source>
        <dbReference type="EMBL" id="CAG5081460.1"/>
    </source>
</evidence>
<name>A0ABN7RMQ9_THEXY</name>
<sequence>MVPFAHAAKLDQLNTPAAVRNWRTLTTLAAMAVEMAEERRE</sequence>
<evidence type="ECO:0000313" key="2">
    <source>
        <dbReference type="Proteomes" id="UP000681526"/>
    </source>
</evidence>
<gene>
    <name evidence="1" type="primary">txxe 829</name>
    <name evidence="1" type="ORF">TXXE_05055</name>
</gene>
<reference evidence="1 2" key="1">
    <citation type="submission" date="2021-04" db="EMBL/GenBank/DDBJ databases">
        <authorList>
            <person name="Rakotoarivonina H."/>
        </authorList>
    </citation>
    <scope>NUCLEOTIDE SEQUENCE [LARGE SCALE GENOMIC DNA]</scope>
    <source>
        <strain evidence="1 2">XE</strain>
    </source>
</reference>
<organism evidence="1 2">
    <name type="scientific">Thermobacillus xylanilyticus</name>
    <dbReference type="NCBI Taxonomy" id="76633"/>
    <lineage>
        <taxon>Bacteria</taxon>
        <taxon>Bacillati</taxon>
        <taxon>Bacillota</taxon>
        <taxon>Bacilli</taxon>
        <taxon>Bacillales</taxon>
        <taxon>Paenibacillaceae</taxon>
        <taxon>Thermobacillus</taxon>
    </lineage>
</organism>
<dbReference type="Proteomes" id="UP000681526">
    <property type="component" value="Unassembled WGS sequence"/>
</dbReference>
<dbReference type="EMBL" id="CAJRAY010000023">
    <property type="protein sequence ID" value="CAG5081460.1"/>
    <property type="molecule type" value="Genomic_DNA"/>
</dbReference>